<proteinExistence type="predicted"/>
<organism evidence="1 2">
    <name type="scientific">Skermanella aerolata</name>
    <dbReference type="NCBI Taxonomy" id="393310"/>
    <lineage>
        <taxon>Bacteria</taxon>
        <taxon>Pseudomonadati</taxon>
        <taxon>Pseudomonadota</taxon>
        <taxon>Alphaproteobacteria</taxon>
        <taxon>Rhodospirillales</taxon>
        <taxon>Azospirillaceae</taxon>
        <taxon>Skermanella</taxon>
    </lineage>
</organism>
<sequence>MVDGSPAACTAPPNSVFLALLRQVYDTGQRDQIRRILGGSEREVYILSWWEWVLADTGVPNLPDNHESRFGEKWVWP</sequence>
<comment type="caution">
    <text evidence="1">The sequence shown here is derived from an EMBL/GenBank/DDBJ whole genome shotgun (WGS) entry which is preliminary data.</text>
</comment>
<evidence type="ECO:0000313" key="2">
    <source>
        <dbReference type="Proteomes" id="UP000321523"/>
    </source>
</evidence>
<dbReference type="EMBL" id="BJYZ01000036">
    <property type="protein sequence ID" value="GEO42179.1"/>
    <property type="molecule type" value="Genomic_DNA"/>
</dbReference>
<gene>
    <name evidence="1" type="ORF">SAE02_63270</name>
</gene>
<dbReference type="Proteomes" id="UP000321523">
    <property type="component" value="Unassembled WGS sequence"/>
</dbReference>
<reference evidence="1 2" key="1">
    <citation type="submission" date="2019-07" db="EMBL/GenBank/DDBJ databases">
        <title>Whole genome shotgun sequence of Skermanella aerolata NBRC 106429.</title>
        <authorList>
            <person name="Hosoyama A."/>
            <person name="Uohara A."/>
            <person name="Ohji S."/>
            <person name="Ichikawa N."/>
        </authorList>
    </citation>
    <scope>NUCLEOTIDE SEQUENCE [LARGE SCALE GENOMIC DNA]</scope>
    <source>
        <strain evidence="1 2">NBRC 106429</strain>
    </source>
</reference>
<name>A0A512E0G9_9PROT</name>
<evidence type="ECO:0000313" key="1">
    <source>
        <dbReference type="EMBL" id="GEO42179.1"/>
    </source>
</evidence>
<keyword evidence="2" id="KW-1185">Reference proteome</keyword>
<accession>A0A512E0G9</accession>
<protein>
    <submittedName>
        <fullName evidence="1">Uncharacterized protein</fullName>
    </submittedName>
</protein>
<dbReference type="AlphaFoldDB" id="A0A512E0G9"/>